<evidence type="ECO:0000313" key="2">
    <source>
        <dbReference type="EMBL" id="AJF08174.1"/>
    </source>
</evidence>
<feature type="signal peptide" evidence="1">
    <location>
        <begin position="1"/>
        <end position="18"/>
    </location>
</feature>
<accession>A0A0B5FU28</accession>
<protein>
    <submittedName>
        <fullName evidence="2">Uncharacterized protein</fullName>
    </submittedName>
</protein>
<dbReference type="RefSeq" id="WP_040202801.1">
    <property type="nucleotide sequence ID" value="NZ_CP010312.1"/>
</dbReference>
<keyword evidence="2" id="KW-0614">Plasmid</keyword>
<proteinExistence type="predicted"/>
<feature type="chain" id="PRO_5002117114" evidence="1">
    <location>
        <begin position="19"/>
        <end position="161"/>
    </location>
</feature>
<geneLocation type="plasmid" evidence="2 3">
    <name>pGSUB1</name>
</geneLocation>
<organism evidence="2 3">
    <name type="scientific">Geoalkalibacter subterraneus</name>
    <dbReference type="NCBI Taxonomy" id="483547"/>
    <lineage>
        <taxon>Bacteria</taxon>
        <taxon>Pseudomonadati</taxon>
        <taxon>Thermodesulfobacteriota</taxon>
        <taxon>Desulfuromonadia</taxon>
        <taxon>Desulfuromonadales</taxon>
        <taxon>Geoalkalibacteraceae</taxon>
        <taxon>Geoalkalibacter</taxon>
    </lineage>
</organism>
<reference evidence="2 3" key="1">
    <citation type="journal article" date="2015" name="Genome Announc.">
        <title>Genomes of Geoalkalibacter ferrihydriticus Z-0531T and Geoalkalibacter subterraneus Red1T, Two Haloalkaliphilic Metal-Reducing Deltaproteobacteria.</title>
        <authorList>
            <person name="Badalamenti J.P."/>
            <person name="Krajmalnik-Brown R."/>
            <person name="Torres C.I."/>
            <person name="Bond D.R."/>
        </authorList>
    </citation>
    <scope>NUCLEOTIDE SEQUENCE [LARGE SCALE GENOMIC DNA]</scope>
    <source>
        <strain evidence="2 3">Red1</strain>
        <plasmid evidence="3">Plasmid pGSUB1</plasmid>
    </source>
</reference>
<dbReference type="PROSITE" id="PS51257">
    <property type="entry name" value="PROKAR_LIPOPROTEIN"/>
    <property type="match status" value="1"/>
</dbReference>
<evidence type="ECO:0000256" key="1">
    <source>
        <dbReference type="SAM" id="SignalP"/>
    </source>
</evidence>
<keyword evidence="3" id="KW-1185">Reference proteome</keyword>
<dbReference type="AlphaFoldDB" id="A0A0B5FU28"/>
<evidence type="ECO:0000313" key="3">
    <source>
        <dbReference type="Proteomes" id="UP000035036"/>
    </source>
</evidence>
<gene>
    <name evidence="2" type="ORF">GSUB_16890</name>
</gene>
<dbReference type="HOGENOM" id="CLU_1641340_0_0_7"/>
<sequence>MKKIKILLALIPALAVCACSTTYPPAPIGDSIIWSTHDERPGWSVEAPDIDEGDEYVFVGQSLYHSTERGARVNAEANAAQQAALFLSRHVEGQYAESTTGGGTESGIQDPNVSIDGVLKISTDQVLNKMQVDEWYLENWRKGPDTLWKAFVRVKIPKDRF</sequence>
<dbReference type="KEGG" id="gsb:GSUB_16890"/>
<dbReference type="EMBL" id="CP010312">
    <property type="protein sequence ID" value="AJF08174.1"/>
    <property type="molecule type" value="Genomic_DNA"/>
</dbReference>
<name>A0A0B5FU28_9BACT</name>
<keyword evidence="1" id="KW-0732">Signal</keyword>
<dbReference type="Proteomes" id="UP000035036">
    <property type="component" value="Plasmid pGSUB1"/>
</dbReference>